<gene>
    <name evidence="1" type="ORF">CEXT_334781</name>
</gene>
<dbReference type="Proteomes" id="UP001054945">
    <property type="component" value="Unassembled WGS sequence"/>
</dbReference>
<dbReference type="AlphaFoldDB" id="A0AAV4PNT5"/>
<evidence type="ECO:0000313" key="1">
    <source>
        <dbReference type="EMBL" id="GIX98746.1"/>
    </source>
</evidence>
<sequence>MSSNCSRVCRVGGGTSPVSKSQLIKPVFQPSDGAHSTSKYAQVTNDYSCPRLLHGAAILEDTCWKRIARSTYNPVRY</sequence>
<name>A0AAV4PNT5_CAEEX</name>
<dbReference type="EMBL" id="BPLR01004957">
    <property type="protein sequence ID" value="GIX98746.1"/>
    <property type="molecule type" value="Genomic_DNA"/>
</dbReference>
<comment type="caution">
    <text evidence="1">The sequence shown here is derived from an EMBL/GenBank/DDBJ whole genome shotgun (WGS) entry which is preliminary data.</text>
</comment>
<reference evidence="1 2" key="1">
    <citation type="submission" date="2021-06" db="EMBL/GenBank/DDBJ databases">
        <title>Caerostris extrusa draft genome.</title>
        <authorList>
            <person name="Kono N."/>
            <person name="Arakawa K."/>
        </authorList>
    </citation>
    <scope>NUCLEOTIDE SEQUENCE [LARGE SCALE GENOMIC DNA]</scope>
</reference>
<evidence type="ECO:0000313" key="2">
    <source>
        <dbReference type="Proteomes" id="UP001054945"/>
    </source>
</evidence>
<protein>
    <submittedName>
        <fullName evidence="1">Uncharacterized protein</fullName>
    </submittedName>
</protein>
<accession>A0AAV4PNT5</accession>
<keyword evidence="2" id="KW-1185">Reference proteome</keyword>
<proteinExistence type="predicted"/>
<organism evidence="1 2">
    <name type="scientific">Caerostris extrusa</name>
    <name type="common">Bark spider</name>
    <name type="synonym">Caerostris bankana</name>
    <dbReference type="NCBI Taxonomy" id="172846"/>
    <lineage>
        <taxon>Eukaryota</taxon>
        <taxon>Metazoa</taxon>
        <taxon>Ecdysozoa</taxon>
        <taxon>Arthropoda</taxon>
        <taxon>Chelicerata</taxon>
        <taxon>Arachnida</taxon>
        <taxon>Araneae</taxon>
        <taxon>Araneomorphae</taxon>
        <taxon>Entelegynae</taxon>
        <taxon>Araneoidea</taxon>
        <taxon>Araneidae</taxon>
        <taxon>Caerostris</taxon>
    </lineage>
</organism>